<evidence type="ECO:0000256" key="1">
    <source>
        <dbReference type="SAM" id="MobiDB-lite"/>
    </source>
</evidence>
<evidence type="ECO:0000313" key="2">
    <source>
        <dbReference type="EMBL" id="OEH74842.1"/>
    </source>
</evidence>
<dbReference type="VEuPathDB" id="ToxoDB:cyc_06775"/>
<dbReference type="Proteomes" id="UP000095192">
    <property type="component" value="Unassembled WGS sequence"/>
</dbReference>
<dbReference type="PROSITE" id="PS51257">
    <property type="entry name" value="PROKAR_LIPOPROTEIN"/>
    <property type="match status" value="1"/>
</dbReference>
<organism evidence="2 3">
    <name type="scientific">Cyclospora cayetanensis</name>
    <dbReference type="NCBI Taxonomy" id="88456"/>
    <lineage>
        <taxon>Eukaryota</taxon>
        <taxon>Sar</taxon>
        <taxon>Alveolata</taxon>
        <taxon>Apicomplexa</taxon>
        <taxon>Conoidasida</taxon>
        <taxon>Coccidia</taxon>
        <taxon>Eucoccidiorida</taxon>
        <taxon>Eimeriorina</taxon>
        <taxon>Eimeriidae</taxon>
        <taxon>Cyclospora</taxon>
    </lineage>
</organism>
<name>A0A1D3CUG9_9EIME</name>
<feature type="compositionally biased region" description="Basic and acidic residues" evidence="1">
    <location>
        <begin position="348"/>
        <end position="357"/>
    </location>
</feature>
<accession>A0A1D3CUG9</accession>
<protein>
    <submittedName>
        <fullName evidence="2">Uncharacterized protein</fullName>
    </submittedName>
</protein>
<feature type="region of interest" description="Disordered" evidence="1">
    <location>
        <begin position="140"/>
        <end position="165"/>
    </location>
</feature>
<dbReference type="AlphaFoldDB" id="A0A1D3CUG9"/>
<keyword evidence="3" id="KW-1185">Reference proteome</keyword>
<comment type="caution">
    <text evidence="2">The sequence shown here is derived from an EMBL/GenBank/DDBJ whole genome shotgun (WGS) entry which is preliminary data.</text>
</comment>
<feature type="compositionally biased region" description="Basic and acidic residues" evidence="1">
    <location>
        <begin position="401"/>
        <end position="414"/>
    </location>
</feature>
<gene>
    <name evidence="2" type="ORF">cyc_06775</name>
</gene>
<evidence type="ECO:0000313" key="3">
    <source>
        <dbReference type="Proteomes" id="UP000095192"/>
    </source>
</evidence>
<sequence length="459" mass="49791">MFVNCGKRGDRFLVSASALSSACLGYTCVLKVLRGDSFPKVAEALFSFQASGVSLEESGAAMAKAGTASDSEMRPIGLRTVARNSSQRLLLLFSGEAHACRRALSVNASLCYGLPDRLRQKAPGVLKTSTTFEARDSNTAASTPACSAGARSAGSRWHKPHESVPRKCRSSGSVVTVFVCLNLNEEHNTVGKQTRIFQRPFLQHTIHKTVQPLRRRTRNNCSICSQQVSAARQQAARRRCTNDGLAICDGRELLASRSVLFGGTMSSNLSGTEWEGCCSEDAQNSSGRAAAESCHRATRSASLSTIALAGNKRGTETGETERSARHLSGNGRECHRQSARAAGRLQRRKEGERRSAKTEAMPQDGVCSVKACKQKQLGASYRAILRSAASPLVEVPQRSTPGEDARCSQSRGKFEADLSKIREREYAEADPQVSLQRQNGQPERFVALDFFESNFLFST</sequence>
<feature type="region of interest" description="Disordered" evidence="1">
    <location>
        <begin position="394"/>
        <end position="414"/>
    </location>
</feature>
<dbReference type="InParanoid" id="A0A1D3CUG9"/>
<dbReference type="EMBL" id="JROU02001916">
    <property type="protein sequence ID" value="OEH74842.1"/>
    <property type="molecule type" value="Genomic_DNA"/>
</dbReference>
<reference evidence="2 3" key="1">
    <citation type="journal article" date="2016" name="BMC Genomics">
        <title>Comparative genomics reveals Cyclospora cayetanensis possesses coccidia-like metabolism and invasion components but unique surface antigens.</title>
        <authorList>
            <person name="Liu S."/>
            <person name="Wang L."/>
            <person name="Zheng H."/>
            <person name="Xu Z."/>
            <person name="Roellig D.M."/>
            <person name="Li N."/>
            <person name="Frace M.A."/>
            <person name="Tang K."/>
            <person name="Arrowood M.J."/>
            <person name="Moss D.M."/>
            <person name="Zhang L."/>
            <person name="Feng Y."/>
            <person name="Xiao L."/>
        </authorList>
    </citation>
    <scope>NUCLEOTIDE SEQUENCE [LARGE SCALE GENOMIC DNA]</scope>
    <source>
        <strain evidence="2 3">CHN_HEN01</strain>
    </source>
</reference>
<feature type="compositionally biased region" description="Basic and acidic residues" evidence="1">
    <location>
        <begin position="313"/>
        <end position="324"/>
    </location>
</feature>
<feature type="region of interest" description="Disordered" evidence="1">
    <location>
        <begin position="309"/>
        <end position="360"/>
    </location>
</feature>
<proteinExistence type="predicted"/>